<dbReference type="AlphaFoldDB" id="A0A0M6WHC9"/>
<evidence type="ECO:0000313" key="4">
    <source>
        <dbReference type="Proteomes" id="UP000446657"/>
    </source>
</evidence>
<dbReference type="InterPro" id="IPR047175">
    <property type="entry name" value="CotS-like"/>
</dbReference>
<sequence>MYYQPEAMLEQYDIEIKQITKGRGVFCCETDQGKKVLAPFRGSAERAKFVREILCSMQEKGYPVEQVSLTKDGQCVVTDESGMRFWLKDLVEGNECQTGREKDVAAGAQALAGFHCCVSSCVTEIPDFMKNTKNEPAVLYYRHYRELILVKNFVQSRKTRNEFERSFWEQYTHYIAQAKEAVGMLQERKDQGRTRGFCHGDCNQHNMLRTAQGVRLVNYENLFYGEQMVDLANYLRKILEKNSWSTDMGKHILEAYEKQRKLCKEEKQLLHVLLLFPEKFWKVSNHYSNSHKAWVSGRDIEKLNRLIAAEPAREHFLENLFSFL</sequence>
<organism evidence="1 3">
    <name type="scientific">Roseburia faecis</name>
    <dbReference type="NCBI Taxonomy" id="301302"/>
    <lineage>
        <taxon>Bacteria</taxon>
        <taxon>Bacillati</taxon>
        <taxon>Bacillota</taxon>
        <taxon>Clostridia</taxon>
        <taxon>Lachnospirales</taxon>
        <taxon>Lachnospiraceae</taxon>
        <taxon>Roseburia</taxon>
    </lineage>
</organism>
<accession>A0A0M6WHC9</accession>
<evidence type="ECO:0000313" key="1">
    <source>
        <dbReference type="EMBL" id="CRL35944.1"/>
    </source>
</evidence>
<dbReference type="OrthoDB" id="9771902at2"/>
<reference evidence="3" key="2">
    <citation type="submission" date="2015-05" db="EMBL/GenBank/DDBJ databases">
        <authorList>
            <consortium name="Pathogen Informatics"/>
        </authorList>
    </citation>
    <scope>NUCLEOTIDE SEQUENCE [LARGE SCALE GENOMIC DNA]</scope>
    <source>
        <strain evidence="3">M72</strain>
    </source>
</reference>
<reference evidence="1" key="1">
    <citation type="submission" date="2015-05" db="EMBL/GenBank/DDBJ databases">
        <authorList>
            <person name="Wang D.B."/>
            <person name="Wang M."/>
        </authorList>
    </citation>
    <scope>NUCLEOTIDE SEQUENCE [LARGE SCALE GENOMIC DNA]</scope>
    <source>
        <strain evidence="1">M72</strain>
    </source>
</reference>
<dbReference type="SUPFAM" id="SSF56112">
    <property type="entry name" value="Protein kinase-like (PK-like)"/>
    <property type="match status" value="1"/>
</dbReference>
<dbReference type="STRING" id="301302.ERS852420_03007"/>
<keyword evidence="3" id="KW-1185">Reference proteome</keyword>
<proteinExistence type="predicted"/>
<evidence type="ECO:0000313" key="2">
    <source>
        <dbReference type="EMBL" id="MTR81523.1"/>
    </source>
</evidence>
<dbReference type="InterPro" id="IPR004119">
    <property type="entry name" value="EcKL"/>
</dbReference>
<dbReference type="InterPro" id="IPR011009">
    <property type="entry name" value="Kinase-like_dom_sf"/>
</dbReference>
<dbReference type="Proteomes" id="UP000446657">
    <property type="component" value="Unassembled WGS sequence"/>
</dbReference>
<dbReference type="Gene3D" id="3.30.200.20">
    <property type="entry name" value="Phosphorylase Kinase, domain 1"/>
    <property type="match status" value="1"/>
</dbReference>
<dbReference type="Proteomes" id="UP000049979">
    <property type="component" value="Unassembled WGS sequence"/>
</dbReference>
<protein>
    <submittedName>
        <fullName evidence="2">Phosphotransferase</fullName>
    </submittedName>
    <submittedName>
        <fullName evidence="1">Spore coat protein CotS-like protein</fullName>
    </submittedName>
</protein>
<gene>
    <name evidence="2" type="ORF">GMD30_07330</name>
    <name evidence="1" type="ORF">M72_25081</name>
</gene>
<keyword evidence="1" id="KW-0946">Virion</keyword>
<dbReference type="PANTHER" id="PTHR39179:SF1">
    <property type="entry name" value="SPORE COAT PROTEIN I"/>
    <property type="match status" value="1"/>
</dbReference>
<keyword evidence="1" id="KW-0167">Capsid protein</keyword>
<evidence type="ECO:0000313" key="3">
    <source>
        <dbReference type="Proteomes" id="UP000049979"/>
    </source>
</evidence>
<dbReference type="Gene3D" id="3.90.1200.10">
    <property type="match status" value="1"/>
</dbReference>
<dbReference type="EMBL" id="WNAL01000012">
    <property type="protein sequence ID" value="MTR81523.1"/>
    <property type="molecule type" value="Genomic_DNA"/>
</dbReference>
<reference evidence="2 4" key="3">
    <citation type="journal article" date="2019" name="Nat. Med.">
        <title>A library of human gut bacterial isolates paired with longitudinal multiomics data enables mechanistic microbiome research.</title>
        <authorList>
            <person name="Poyet M."/>
            <person name="Groussin M."/>
            <person name="Gibbons S.M."/>
            <person name="Avila-Pacheco J."/>
            <person name="Jiang X."/>
            <person name="Kearney S.M."/>
            <person name="Perrotta A.R."/>
            <person name="Berdy B."/>
            <person name="Zhao S."/>
            <person name="Lieberman T.D."/>
            <person name="Swanson P.K."/>
            <person name="Smith M."/>
            <person name="Roesemann S."/>
            <person name="Alexander J.E."/>
            <person name="Rich S.A."/>
            <person name="Livny J."/>
            <person name="Vlamakis H."/>
            <person name="Clish C."/>
            <person name="Bullock K."/>
            <person name="Deik A."/>
            <person name="Scott J."/>
            <person name="Pierce K.A."/>
            <person name="Xavier R.J."/>
            <person name="Alm E.J."/>
        </authorList>
    </citation>
    <scope>NUCLEOTIDE SEQUENCE [LARGE SCALE GENOMIC DNA]</scope>
    <source>
        <strain evidence="2 4">BIOML-A1</strain>
    </source>
</reference>
<dbReference type="GO" id="GO:0042601">
    <property type="term" value="C:endospore-forming forespore"/>
    <property type="evidence" value="ECO:0007669"/>
    <property type="project" value="TreeGrafter"/>
</dbReference>
<dbReference type="PANTHER" id="PTHR39179">
    <property type="entry name" value="SPORE COAT PROTEIN I"/>
    <property type="match status" value="1"/>
</dbReference>
<dbReference type="RefSeq" id="WP_055067445.1">
    <property type="nucleotide sequence ID" value="NZ_CP173697.1"/>
</dbReference>
<name>A0A0M6WHC9_9FIRM</name>
<dbReference type="EMBL" id="CVRR01000010">
    <property type="protein sequence ID" value="CRL35944.1"/>
    <property type="molecule type" value="Genomic_DNA"/>
</dbReference>
<dbReference type="Pfam" id="PF02958">
    <property type="entry name" value="EcKL"/>
    <property type="match status" value="1"/>
</dbReference>
<keyword evidence="2" id="KW-0808">Transferase</keyword>
<dbReference type="GO" id="GO:0016740">
    <property type="term" value="F:transferase activity"/>
    <property type="evidence" value="ECO:0007669"/>
    <property type="project" value="UniProtKB-KW"/>
</dbReference>